<gene>
    <name evidence="2" type="ORF">EGR_07709</name>
</gene>
<comment type="caution">
    <text evidence="2">The sequence shown here is derived from an EMBL/GenBank/DDBJ whole genome shotgun (WGS) entry which is preliminary data.</text>
</comment>
<feature type="region of interest" description="Disordered" evidence="1">
    <location>
        <begin position="28"/>
        <end position="58"/>
    </location>
</feature>
<proteinExistence type="predicted"/>
<feature type="region of interest" description="Disordered" evidence="1">
    <location>
        <begin position="1"/>
        <end position="20"/>
    </location>
</feature>
<organism evidence="2 3">
    <name type="scientific">Echinococcus granulosus</name>
    <name type="common">Hydatid tapeworm</name>
    <dbReference type="NCBI Taxonomy" id="6210"/>
    <lineage>
        <taxon>Eukaryota</taxon>
        <taxon>Metazoa</taxon>
        <taxon>Spiralia</taxon>
        <taxon>Lophotrochozoa</taxon>
        <taxon>Platyhelminthes</taxon>
        <taxon>Cestoda</taxon>
        <taxon>Eucestoda</taxon>
        <taxon>Cyclophyllidea</taxon>
        <taxon>Taeniidae</taxon>
        <taxon>Echinococcus</taxon>
        <taxon>Echinococcus granulosus group</taxon>
    </lineage>
</organism>
<accession>W6UHC5</accession>
<dbReference type="EMBL" id="APAU02000084">
    <property type="protein sequence ID" value="EUB57467.1"/>
    <property type="molecule type" value="Genomic_DNA"/>
</dbReference>
<dbReference type="CTD" id="36343424"/>
<dbReference type="AlphaFoldDB" id="W6UHC5"/>
<dbReference type="GeneID" id="36343424"/>
<dbReference type="RefSeq" id="XP_024348663.1">
    <property type="nucleotide sequence ID" value="XM_024496958.1"/>
</dbReference>
<sequence length="105" mass="11863">MKRREGVDRSRRREQLFCTMATDKNKAKRDNLGYGDEEGENQQRTNSPSEGAFGTVRGGERKPLRNVNFKALLAYINRLVVKKCPHAASLCKGKCYTNSLVLDAE</sequence>
<protein>
    <submittedName>
        <fullName evidence="2">Uncharacterized protein</fullName>
    </submittedName>
</protein>
<dbReference type="KEGG" id="egl:EGR_07709"/>
<evidence type="ECO:0000313" key="2">
    <source>
        <dbReference type="EMBL" id="EUB57467.1"/>
    </source>
</evidence>
<evidence type="ECO:0000313" key="3">
    <source>
        <dbReference type="Proteomes" id="UP000019149"/>
    </source>
</evidence>
<reference evidence="2 3" key="1">
    <citation type="journal article" date="2013" name="Nat. Genet.">
        <title>The genome of the hydatid tapeworm Echinococcus granulosus.</title>
        <authorList>
            <person name="Zheng H."/>
            <person name="Zhang W."/>
            <person name="Zhang L."/>
            <person name="Zhang Z."/>
            <person name="Li J."/>
            <person name="Lu G."/>
            <person name="Zhu Y."/>
            <person name="Wang Y."/>
            <person name="Huang Y."/>
            <person name="Liu J."/>
            <person name="Kang H."/>
            <person name="Chen J."/>
            <person name="Wang L."/>
            <person name="Chen A."/>
            <person name="Yu S."/>
            <person name="Gao Z."/>
            <person name="Jin L."/>
            <person name="Gu W."/>
            <person name="Wang Z."/>
            <person name="Zhao L."/>
            <person name="Shi B."/>
            <person name="Wen H."/>
            <person name="Lin R."/>
            <person name="Jones M.K."/>
            <person name="Brejova B."/>
            <person name="Vinar T."/>
            <person name="Zhao G."/>
            <person name="McManus D.P."/>
            <person name="Chen Z."/>
            <person name="Zhou Y."/>
            <person name="Wang S."/>
        </authorList>
    </citation>
    <scope>NUCLEOTIDE SEQUENCE [LARGE SCALE GENOMIC DNA]</scope>
</reference>
<dbReference type="Proteomes" id="UP000019149">
    <property type="component" value="Unassembled WGS sequence"/>
</dbReference>
<keyword evidence="3" id="KW-1185">Reference proteome</keyword>
<evidence type="ECO:0000256" key="1">
    <source>
        <dbReference type="SAM" id="MobiDB-lite"/>
    </source>
</evidence>
<name>W6UHC5_ECHGR</name>
<feature type="compositionally biased region" description="Basic and acidic residues" evidence="1">
    <location>
        <begin position="1"/>
        <end position="15"/>
    </location>
</feature>